<keyword evidence="4" id="KW-1185">Reference proteome</keyword>
<dbReference type="EMBL" id="CM000843">
    <property type="protein sequence ID" value="KRH33327.1"/>
    <property type="molecule type" value="Genomic_DNA"/>
</dbReference>
<name>A0A0R0I3A4_SOYBN</name>
<feature type="region of interest" description="Disordered" evidence="1">
    <location>
        <begin position="1"/>
        <end position="27"/>
    </location>
</feature>
<reference evidence="3" key="2">
    <citation type="submission" date="2018-02" db="UniProtKB">
        <authorList>
            <consortium name="EnsemblPlants"/>
        </authorList>
    </citation>
    <scope>IDENTIFICATION</scope>
    <source>
        <strain evidence="3">Williams 82</strain>
    </source>
</reference>
<evidence type="ECO:0000313" key="2">
    <source>
        <dbReference type="EMBL" id="KRH33327.1"/>
    </source>
</evidence>
<protein>
    <submittedName>
        <fullName evidence="2 3">Uncharacterized protein</fullName>
    </submittedName>
</protein>
<dbReference type="EnsemblPlants" id="KRH33327">
    <property type="protein sequence ID" value="KRH33327"/>
    <property type="gene ID" value="GLYMA_10G116300"/>
</dbReference>
<sequence>MFAGFPLTPKKRLSSDEVDDELGSSQISPAQLSSNKLTRHSDKSEFSLFQIVLAVFSRCYYNIVELSKQLCSFAYDYL</sequence>
<evidence type="ECO:0000256" key="1">
    <source>
        <dbReference type="SAM" id="MobiDB-lite"/>
    </source>
</evidence>
<reference evidence="2" key="3">
    <citation type="submission" date="2018-07" db="EMBL/GenBank/DDBJ databases">
        <title>WGS assembly of Glycine max.</title>
        <authorList>
            <person name="Schmutz J."/>
            <person name="Cannon S."/>
            <person name="Schlueter J."/>
            <person name="Ma J."/>
            <person name="Mitros T."/>
            <person name="Nelson W."/>
            <person name="Hyten D."/>
            <person name="Song Q."/>
            <person name="Thelen J."/>
            <person name="Cheng J."/>
            <person name="Xu D."/>
            <person name="Hellsten U."/>
            <person name="May G."/>
            <person name="Yu Y."/>
            <person name="Sakurai T."/>
            <person name="Umezawa T."/>
            <person name="Bhattacharyya M."/>
            <person name="Sandhu D."/>
            <person name="Valliyodan B."/>
            <person name="Lindquist E."/>
            <person name="Peto M."/>
            <person name="Grant D."/>
            <person name="Shu S."/>
            <person name="Goodstein D."/>
            <person name="Barry K."/>
            <person name="Futrell-Griggs M."/>
            <person name="Abernathy B."/>
            <person name="Du J."/>
            <person name="Tian Z."/>
            <person name="Zhu L."/>
            <person name="Gill N."/>
            <person name="Joshi T."/>
            <person name="Libault M."/>
            <person name="Sethuraman A."/>
            <person name="Zhang X."/>
            <person name="Shinozaki K."/>
            <person name="Nguyen H."/>
            <person name="Wing R."/>
            <person name="Cregan P."/>
            <person name="Specht J."/>
            <person name="Grimwood J."/>
            <person name="Rokhsar D."/>
            <person name="Stacey G."/>
            <person name="Shoemaker R."/>
            <person name="Jackson S."/>
        </authorList>
    </citation>
    <scope>NUCLEOTIDE SEQUENCE</scope>
    <source>
        <tissue evidence="2">Callus</tissue>
    </source>
</reference>
<evidence type="ECO:0000313" key="3">
    <source>
        <dbReference type="EnsemblPlants" id="KRH33327"/>
    </source>
</evidence>
<organism evidence="2">
    <name type="scientific">Glycine max</name>
    <name type="common">Soybean</name>
    <name type="synonym">Glycine hispida</name>
    <dbReference type="NCBI Taxonomy" id="3847"/>
    <lineage>
        <taxon>Eukaryota</taxon>
        <taxon>Viridiplantae</taxon>
        <taxon>Streptophyta</taxon>
        <taxon>Embryophyta</taxon>
        <taxon>Tracheophyta</taxon>
        <taxon>Spermatophyta</taxon>
        <taxon>Magnoliopsida</taxon>
        <taxon>eudicotyledons</taxon>
        <taxon>Gunneridae</taxon>
        <taxon>Pentapetalae</taxon>
        <taxon>rosids</taxon>
        <taxon>fabids</taxon>
        <taxon>Fabales</taxon>
        <taxon>Fabaceae</taxon>
        <taxon>Papilionoideae</taxon>
        <taxon>50 kb inversion clade</taxon>
        <taxon>NPAAA clade</taxon>
        <taxon>indigoferoid/millettioid clade</taxon>
        <taxon>Phaseoleae</taxon>
        <taxon>Glycine</taxon>
        <taxon>Glycine subgen. Soja</taxon>
    </lineage>
</organism>
<evidence type="ECO:0000313" key="4">
    <source>
        <dbReference type="Proteomes" id="UP000008827"/>
    </source>
</evidence>
<reference evidence="2 3" key="1">
    <citation type="journal article" date="2010" name="Nature">
        <title>Genome sequence of the palaeopolyploid soybean.</title>
        <authorList>
            <person name="Schmutz J."/>
            <person name="Cannon S.B."/>
            <person name="Schlueter J."/>
            <person name="Ma J."/>
            <person name="Mitros T."/>
            <person name="Nelson W."/>
            <person name="Hyten D.L."/>
            <person name="Song Q."/>
            <person name="Thelen J.J."/>
            <person name="Cheng J."/>
            <person name="Xu D."/>
            <person name="Hellsten U."/>
            <person name="May G.D."/>
            <person name="Yu Y."/>
            <person name="Sakurai T."/>
            <person name="Umezawa T."/>
            <person name="Bhattacharyya M.K."/>
            <person name="Sandhu D."/>
            <person name="Valliyodan B."/>
            <person name="Lindquist E."/>
            <person name="Peto M."/>
            <person name="Grant D."/>
            <person name="Shu S."/>
            <person name="Goodstein D."/>
            <person name="Barry K."/>
            <person name="Futrell-Griggs M."/>
            <person name="Abernathy B."/>
            <person name="Du J."/>
            <person name="Tian Z."/>
            <person name="Zhu L."/>
            <person name="Gill N."/>
            <person name="Joshi T."/>
            <person name="Libault M."/>
            <person name="Sethuraman A."/>
            <person name="Zhang X.-C."/>
            <person name="Shinozaki K."/>
            <person name="Nguyen H.T."/>
            <person name="Wing R.A."/>
            <person name="Cregan P."/>
            <person name="Specht J."/>
            <person name="Grimwood J."/>
            <person name="Rokhsar D."/>
            <person name="Stacey G."/>
            <person name="Shoemaker R.C."/>
            <person name="Jackson S.A."/>
        </authorList>
    </citation>
    <scope>NUCLEOTIDE SEQUENCE</scope>
    <source>
        <strain evidence="3">cv. Williams 82</strain>
        <tissue evidence="2">Callus</tissue>
    </source>
</reference>
<dbReference type="AlphaFoldDB" id="A0A0R0I3A4"/>
<dbReference type="InParanoid" id="A0A0R0I3A4"/>
<dbReference type="Gramene" id="KRH33327">
    <property type="protein sequence ID" value="KRH33327"/>
    <property type="gene ID" value="GLYMA_10G116300"/>
</dbReference>
<proteinExistence type="predicted"/>
<gene>
    <name evidence="2" type="ORF">GLYMA_10G116300</name>
</gene>
<dbReference type="Proteomes" id="UP000008827">
    <property type="component" value="Chromosome 10"/>
</dbReference>
<dbReference type="SMR" id="A0A0R0I3A4"/>
<accession>A0A0R0I3A4</accession>